<feature type="site" description="Interaction with DNA" evidence="10">
    <location>
        <position position="36"/>
    </location>
</feature>
<evidence type="ECO:0000256" key="4">
    <source>
        <dbReference type="ARBA" id="ARBA00022771"/>
    </source>
</evidence>
<dbReference type="SMART" id="SM00436">
    <property type="entry name" value="TOP1Bc"/>
    <property type="match status" value="1"/>
</dbReference>
<keyword evidence="7 10" id="KW-0799">Topoisomerase</keyword>
<dbReference type="InterPro" id="IPR000380">
    <property type="entry name" value="Topo_IA"/>
</dbReference>
<evidence type="ECO:0000259" key="11">
    <source>
        <dbReference type="PROSITE" id="PS50880"/>
    </source>
</evidence>
<evidence type="ECO:0000256" key="10">
    <source>
        <dbReference type="HAMAP-Rule" id="MF_00952"/>
    </source>
</evidence>
<dbReference type="PANTHER" id="PTHR42785">
    <property type="entry name" value="DNA TOPOISOMERASE, TYPE IA, CORE"/>
    <property type="match status" value="1"/>
</dbReference>
<keyword evidence="8 10" id="KW-0238">DNA-binding</keyword>
<keyword evidence="6" id="KW-0460">Magnesium</keyword>
<feature type="site" description="Interaction with DNA" evidence="10">
    <location>
        <position position="169"/>
    </location>
</feature>
<dbReference type="PROSITE" id="PS00396">
    <property type="entry name" value="TOPO_IA_1"/>
    <property type="match status" value="1"/>
</dbReference>
<dbReference type="PANTHER" id="PTHR42785:SF1">
    <property type="entry name" value="DNA TOPOISOMERASE"/>
    <property type="match status" value="1"/>
</dbReference>
<dbReference type="GO" id="GO:0003917">
    <property type="term" value="F:DNA topoisomerase type I (single strand cut, ATP-independent) activity"/>
    <property type="evidence" value="ECO:0007669"/>
    <property type="project" value="UniProtKB-UniRule"/>
</dbReference>
<dbReference type="HAMAP" id="MF_00952">
    <property type="entry name" value="Topoisom_1_prok"/>
    <property type="match status" value="1"/>
</dbReference>
<keyword evidence="9 10" id="KW-0413">Isomerase</keyword>
<evidence type="ECO:0000256" key="3">
    <source>
        <dbReference type="ARBA" id="ARBA00022723"/>
    </source>
</evidence>
<dbReference type="PROSITE" id="PS52039">
    <property type="entry name" value="TOPO_IA_2"/>
    <property type="match status" value="1"/>
</dbReference>
<dbReference type="Pfam" id="PF01396">
    <property type="entry name" value="Zn_ribbon_Top1"/>
    <property type="match status" value="2"/>
</dbReference>
<name>A0A2M8EXA7_9BACT</name>
<dbReference type="GO" id="GO:0006265">
    <property type="term" value="P:DNA topological change"/>
    <property type="evidence" value="ECO:0007669"/>
    <property type="project" value="UniProtKB-UniRule"/>
</dbReference>
<feature type="domain" description="Topo IA-type catalytic" evidence="12">
    <location>
        <begin position="143"/>
        <end position="578"/>
    </location>
</feature>
<dbReference type="SMART" id="SM00437">
    <property type="entry name" value="TOP1Ac"/>
    <property type="match status" value="1"/>
</dbReference>
<dbReference type="Proteomes" id="UP000231383">
    <property type="component" value="Unassembled WGS sequence"/>
</dbReference>
<evidence type="ECO:0000256" key="8">
    <source>
        <dbReference type="ARBA" id="ARBA00023125"/>
    </source>
</evidence>
<dbReference type="InterPro" id="IPR023406">
    <property type="entry name" value="Topo_IA_AS"/>
</dbReference>
<feature type="site" description="Interaction with DNA" evidence="10">
    <location>
        <position position="154"/>
    </location>
</feature>
<feature type="domain" description="Toprim" evidence="11">
    <location>
        <begin position="1"/>
        <end position="127"/>
    </location>
</feature>
<evidence type="ECO:0000256" key="2">
    <source>
        <dbReference type="ARBA" id="ARBA00009446"/>
    </source>
</evidence>
<dbReference type="InterPro" id="IPR005733">
    <property type="entry name" value="TopoI_bac-type"/>
</dbReference>
<comment type="similarity">
    <text evidence="2 10">Belongs to the type IA topoisomerase family.</text>
</comment>
<organism evidence="13 14">
    <name type="scientific">Candidatus Roizmanbacteria bacterium CG_4_9_14_0_2_um_filter_39_13</name>
    <dbReference type="NCBI Taxonomy" id="1974839"/>
    <lineage>
        <taxon>Bacteria</taxon>
        <taxon>Candidatus Roizmaniibacteriota</taxon>
    </lineage>
</organism>
<keyword evidence="3" id="KW-0479">Metal-binding</keyword>
<dbReference type="InterPro" id="IPR013825">
    <property type="entry name" value="Topo_IA_cen_sub2"/>
</dbReference>
<feature type="site" description="Interaction with DNA" evidence="10">
    <location>
        <position position="322"/>
    </location>
</feature>
<dbReference type="PRINTS" id="PR00417">
    <property type="entry name" value="PRTPISMRASEI"/>
</dbReference>
<protein>
    <recommendedName>
        <fullName evidence="10">DNA topoisomerase 1</fullName>
        <ecNumber evidence="10">5.6.2.1</ecNumber>
    </recommendedName>
    <alternativeName>
        <fullName evidence="10">DNA topoisomerase I</fullName>
    </alternativeName>
</protein>
<dbReference type="NCBIfam" id="TIGR01051">
    <property type="entry name" value="topA_bact"/>
    <property type="match status" value="1"/>
</dbReference>
<feature type="region of interest" description="Interaction with DNA" evidence="10">
    <location>
        <begin position="178"/>
        <end position="183"/>
    </location>
</feature>
<comment type="catalytic activity">
    <reaction evidence="1 10">
        <text>ATP-independent breakage of single-stranded DNA, followed by passage and rejoining.</text>
        <dbReference type="EC" id="5.6.2.1"/>
    </reaction>
</comment>
<feature type="site" description="Interaction with DNA" evidence="10">
    <location>
        <position position="157"/>
    </location>
</feature>
<dbReference type="Pfam" id="PF01751">
    <property type="entry name" value="Toprim"/>
    <property type="match status" value="1"/>
</dbReference>
<dbReference type="InterPro" id="IPR003602">
    <property type="entry name" value="Topo_IA_DNA-bd_dom"/>
</dbReference>
<dbReference type="InterPro" id="IPR028612">
    <property type="entry name" value="Topoisom_1_IA"/>
</dbReference>
<keyword evidence="5" id="KW-0862">Zinc</keyword>
<dbReference type="InterPro" id="IPR013826">
    <property type="entry name" value="Topo_IA_cen_sub3"/>
</dbReference>
<gene>
    <name evidence="10" type="primary">topA</name>
    <name evidence="13" type="ORF">CO051_05240</name>
</gene>
<evidence type="ECO:0000256" key="7">
    <source>
        <dbReference type="ARBA" id="ARBA00023029"/>
    </source>
</evidence>
<feature type="site" description="Interaction with DNA" evidence="10">
    <location>
        <position position="153"/>
    </location>
</feature>
<dbReference type="InterPro" id="IPR006171">
    <property type="entry name" value="TOPRIM_dom"/>
</dbReference>
<evidence type="ECO:0000256" key="5">
    <source>
        <dbReference type="ARBA" id="ARBA00022833"/>
    </source>
</evidence>
<dbReference type="SUPFAM" id="SSF56712">
    <property type="entry name" value="Prokaryotic type I DNA topoisomerase"/>
    <property type="match status" value="1"/>
</dbReference>
<dbReference type="Gene3D" id="2.70.20.10">
    <property type="entry name" value="Topoisomerase I, domain 3"/>
    <property type="match status" value="1"/>
</dbReference>
<comment type="function">
    <text evidence="10">Releases the supercoiling and torsional tension of DNA, which is introduced during the DNA replication and transcription, by transiently cleaving and rejoining one strand of the DNA duplex. Introduces a single-strand break via transesterification at a target site in duplex DNA. The scissile phosphodiester is attacked by the catalytic tyrosine of the enzyme, resulting in the formation of a DNA-(5'-phosphotyrosyl)-enzyme intermediate and the expulsion of a 3'-OH DNA strand. The free DNA strand then undergoes passage around the unbroken strand, thus removing DNA supercoils. Finally, in the religation step, the DNA 3'-OH attacks the covalent intermediate to expel the active-site tyrosine and restore the DNA phosphodiester backbone.</text>
</comment>
<dbReference type="InterPro" id="IPR013498">
    <property type="entry name" value="Topo_IA_Znf"/>
</dbReference>
<evidence type="ECO:0000313" key="13">
    <source>
        <dbReference type="EMBL" id="PJC30530.1"/>
    </source>
</evidence>
<dbReference type="InterPro" id="IPR003601">
    <property type="entry name" value="Topo_IA_2"/>
</dbReference>
<evidence type="ECO:0000256" key="6">
    <source>
        <dbReference type="ARBA" id="ARBA00022842"/>
    </source>
</evidence>
<dbReference type="EC" id="5.6.2.1" evidence="10"/>
<comment type="subunit">
    <text evidence="10">Monomer.</text>
</comment>
<evidence type="ECO:0000256" key="9">
    <source>
        <dbReference type="ARBA" id="ARBA00023235"/>
    </source>
</evidence>
<dbReference type="Pfam" id="PF01131">
    <property type="entry name" value="Topoisom_bac"/>
    <property type="match status" value="1"/>
</dbReference>
<dbReference type="SUPFAM" id="SSF57783">
    <property type="entry name" value="Zinc beta-ribbon"/>
    <property type="match status" value="2"/>
</dbReference>
<dbReference type="Gene3D" id="1.10.290.10">
    <property type="entry name" value="Topoisomerase I, domain 4"/>
    <property type="match status" value="1"/>
</dbReference>
<comment type="caution">
    <text evidence="13">The sequence shown here is derived from an EMBL/GenBank/DDBJ whole genome shotgun (WGS) entry which is preliminary data.</text>
</comment>
<sequence length="717" mass="82398">MTLIVVESPTKARTFNRILKIKKLSDKYFVFATVGHFRDLPSNHMAVDFENNYQPEYEIMERKSKMLDKLKSLAKDHDKIILATDLDREGESISYHVAYELGFIEENWPDFSIKNKSKLERIVFHEITPTALLEALDNPSDLRTDLVKAQQARRILDRIVGYKLSPLLWKKMGKNWLSAGRVQTVALRLIVEREKEIAKFTSDPYHQIDGTFVNGEEITARLVSHDGNMYEVISKIDLFDGSFEYSKTTIDKKQAEEIKADLETDTFSVTSITTNEVNRFPPPPLTTSLLQQEAFRQLRFPSKLTMRIAQSLYEKGLITYHRTDSFNLSAKYVFPAKDYITKVYGKKYALDKPRGFRTKSKNAQEAHEAIRPTQADRTIASMKKKLGAPEKKLYQLIFDRALATQMKEATIRESEIQIASGKGYAFQTVHKEFVFEGFFRILSPGYVKNNSEKLALKDSEQIKLSSLAVEEKETKPPYRYSEGTLIKTMEDKGIGRPSTYSSIISLIIDKHYVEKDFRYLKPTPLGASMSDYLSEAFPDLFSLEFTAEMENSLDEISNGKENIVDTLDKFYKPFSKELKKVFVDTTEIKVVEETLDEKCPKCGSVLVARFGKYGKFFACVEYPKCKFIKPNLRYVKGYNCPECEGRLVVRYSKKGKRFYGCENYPKCTHVRWALNVIPEKTTKEKVGKIATKPVAKVTKSKVKKKAIKKKSVKKMSK</sequence>
<evidence type="ECO:0000256" key="1">
    <source>
        <dbReference type="ARBA" id="ARBA00000213"/>
    </source>
</evidence>
<dbReference type="GO" id="GO:0003677">
    <property type="term" value="F:DNA binding"/>
    <property type="evidence" value="ECO:0007669"/>
    <property type="project" value="UniProtKB-KW"/>
</dbReference>
<dbReference type="PROSITE" id="PS50880">
    <property type="entry name" value="TOPRIM"/>
    <property type="match status" value="1"/>
</dbReference>
<dbReference type="GO" id="GO:0008270">
    <property type="term" value="F:zinc ion binding"/>
    <property type="evidence" value="ECO:0007669"/>
    <property type="project" value="UniProtKB-KW"/>
</dbReference>
<dbReference type="EMBL" id="PFSC01000133">
    <property type="protein sequence ID" value="PJC30530.1"/>
    <property type="molecule type" value="Genomic_DNA"/>
</dbReference>
<keyword evidence="4" id="KW-0863">Zinc-finger</keyword>
<accession>A0A2M8EXA7</accession>
<reference evidence="14" key="1">
    <citation type="submission" date="2017-09" db="EMBL/GenBank/DDBJ databases">
        <title>Depth-based differentiation of microbial function through sediment-hosted aquifers and enrichment of novel symbionts in the deep terrestrial subsurface.</title>
        <authorList>
            <person name="Probst A.J."/>
            <person name="Ladd B."/>
            <person name="Jarett J.K."/>
            <person name="Geller-Mcgrath D.E."/>
            <person name="Sieber C.M.K."/>
            <person name="Emerson J.B."/>
            <person name="Anantharaman K."/>
            <person name="Thomas B.C."/>
            <person name="Malmstrom R."/>
            <person name="Stieglmeier M."/>
            <person name="Klingl A."/>
            <person name="Woyke T."/>
            <person name="Ryan C.M."/>
            <person name="Banfield J.F."/>
        </authorList>
    </citation>
    <scope>NUCLEOTIDE SEQUENCE [LARGE SCALE GENOMIC DNA]</scope>
</reference>
<dbReference type="Gene3D" id="3.40.50.140">
    <property type="match status" value="1"/>
</dbReference>
<dbReference type="InterPro" id="IPR013824">
    <property type="entry name" value="Topo_IA_cen_sub1"/>
</dbReference>
<dbReference type="SMART" id="SM00493">
    <property type="entry name" value="TOPRIM"/>
    <property type="match status" value="1"/>
</dbReference>
<feature type="active site" description="O-(5'-phospho-DNA)-tyrosine intermediate" evidence="10">
    <location>
        <position position="320"/>
    </location>
</feature>
<feature type="site" description="Interaction with DNA" evidence="10">
    <location>
        <position position="162"/>
    </location>
</feature>
<dbReference type="InterPro" id="IPR023405">
    <property type="entry name" value="Topo_IA_core_domain"/>
</dbReference>
<dbReference type="InterPro" id="IPR013497">
    <property type="entry name" value="Topo_IA_cen"/>
</dbReference>
<dbReference type="Gene3D" id="1.10.460.10">
    <property type="entry name" value="Topoisomerase I, domain 2"/>
    <property type="match status" value="1"/>
</dbReference>
<evidence type="ECO:0000313" key="14">
    <source>
        <dbReference type="Proteomes" id="UP000231383"/>
    </source>
</evidence>
<dbReference type="Gene3D" id="3.30.65.10">
    <property type="entry name" value="Bacterial Topoisomerase I, domain 1"/>
    <property type="match status" value="2"/>
</dbReference>
<comment type="caution">
    <text evidence="10">Lacks conserved residue(s) required for the propagation of feature annotation.</text>
</comment>
<dbReference type="GO" id="GO:0005694">
    <property type="term" value="C:chromosome"/>
    <property type="evidence" value="ECO:0007669"/>
    <property type="project" value="InterPro"/>
</dbReference>
<dbReference type="CDD" id="cd00186">
    <property type="entry name" value="TOP1Ac"/>
    <property type="match status" value="1"/>
</dbReference>
<evidence type="ECO:0000259" key="12">
    <source>
        <dbReference type="PROSITE" id="PS52039"/>
    </source>
</evidence>
<dbReference type="AlphaFoldDB" id="A0A2M8EXA7"/>
<proteinExistence type="inferred from homology"/>